<dbReference type="EMBL" id="KV876745">
    <property type="protein sequence ID" value="RZR75392.1"/>
    <property type="molecule type" value="Genomic_DNA"/>
</dbReference>
<accession>A0A445MMC4</accession>
<sequence>MLADRYVPPVPGDTRVNCIAPGFVPTHFADFLTKNAAIKIWRLLLPFWRLTTHPTSLEKHLWLPEACLPDYDPSPNPCLENDEDTSTHLR</sequence>
<dbReference type="AlphaFoldDB" id="A0A445MMC4"/>
<dbReference type="Proteomes" id="UP000290560">
    <property type="component" value="Unassembled WGS sequence"/>
</dbReference>
<name>A0A445MMC4_ENSVE</name>
<gene>
    <name evidence="1" type="ORF">BHM03_00056258</name>
</gene>
<evidence type="ECO:0000313" key="1">
    <source>
        <dbReference type="EMBL" id="RZR75392.1"/>
    </source>
</evidence>
<reference evidence="1" key="1">
    <citation type="journal article" date="2018" name="Data Brief">
        <title>Genome sequence data from 17 accessions of Ensete ventricosum, a staple food crop for millions in Ethiopia.</title>
        <authorList>
            <person name="Yemataw Z."/>
            <person name="Muzemil S."/>
            <person name="Ambachew D."/>
            <person name="Tripathi L."/>
            <person name="Tesfaye K."/>
            <person name="Chala A."/>
            <person name="Farbos A."/>
            <person name="O'Neill P."/>
            <person name="Moore K."/>
            <person name="Grant M."/>
            <person name="Studholme D.J."/>
        </authorList>
    </citation>
    <scope>NUCLEOTIDE SEQUENCE [LARGE SCALE GENOMIC DNA]</scope>
    <source>
        <tissue evidence="1">Leaf</tissue>
    </source>
</reference>
<proteinExistence type="predicted"/>
<organism evidence="1">
    <name type="scientific">Ensete ventricosum</name>
    <name type="common">Abyssinian banana</name>
    <name type="synonym">Musa ensete</name>
    <dbReference type="NCBI Taxonomy" id="4639"/>
    <lineage>
        <taxon>Eukaryota</taxon>
        <taxon>Viridiplantae</taxon>
        <taxon>Streptophyta</taxon>
        <taxon>Embryophyta</taxon>
        <taxon>Tracheophyta</taxon>
        <taxon>Spermatophyta</taxon>
        <taxon>Magnoliopsida</taxon>
        <taxon>Liliopsida</taxon>
        <taxon>Zingiberales</taxon>
        <taxon>Musaceae</taxon>
        <taxon>Ensete</taxon>
    </lineage>
</organism>
<protein>
    <submittedName>
        <fullName evidence="1">Uncharacterized protein</fullName>
    </submittedName>
</protein>